<proteinExistence type="predicted"/>
<evidence type="ECO:0000313" key="2">
    <source>
        <dbReference type="EMBL" id="OWP04851.1"/>
    </source>
</evidence>
<feature type="compositionally biased region" description="Basic and acidic residues" evidence="1">
    <location>
        <begin position="223"/>
        <end position="237"/>
    </location>
</feature>
<feature type="region of interest" description="Disordered" evidence="1">
    <location>
        <begin position="187"/>
        <end position="237"/>
    </location>
</feature>
<gene>
    <name evidence="2" type="ORF">B2J93_4177</name>
</gene>
<protein>
    <submittedName>
        <fullName evidence="2">Acetolactate synthase, large subunit</fullName>
    </submittedName>
</protein>
<evidence type="ECO:0000313" key="3">
    <source>
        <dbReference type="Proteomes" id="UP000242519"/>
    </source>
</evidence>
<dbReference type="InParanoid" id="A0A218Z9V9"/>
<reference evidence="2 3" key="1">
    <citation type="submission" date="2017-04" db="EMBL/GenBank/DDBJ databases">
        <title>Draft genome sequence of Marssonina coronaria NL1: causal agent of apple blotch.</title>
        <authorList>
            <person name="Cheng Q."/>
        </authorList>
    </citation>
    <scope>NUCLEOTIDE SEQUENCE [LARGE SCALE GENOMIC DNA]</scope>
    <source>
        <strain evidence="2 3">NL1</strain>
    </source>
</reference>
<feature type="region of interest" description="Disordered" evidence="1">
    <location>
        <begin position="1"/>
        <end position="20"/>
    </location>
</feature>
<comment type="caution">
    <text evidence="2">The sequence shown here is derived from an EMBL/GenBank/DDBJ whole genome shotgun (WGS) entry which is preliminary data.</text>
</comment>
<dbReference type="EMBL" id="MZNU01000091">
    <property type="protein sequence ID" value="OWP04851.1"/>
    <property type="molecule type" value="Genomic_DNA"/>
</dbReference>
<name>A0A218Z9V9_9HELO</name>
<keyword evidence="3" id="KW-1185">Reference proteome</keyword>
<dbReference type="AlphaFoldDB" id="A0A218Z9V9"/>
<sequence>MAFEKEYPSPSILGGKRLSRKELRKASRELDQASRSKDTWSYGFAALQHGVCLDILAKAASRKAKTSTLHNEHSSHAVIHGATPRTIKEQPGFELPPRAQSTPVYYVTRPTSQPEFKRVFTENFDKLSVDMEDGRRKFPRRVRDMRKCERARKAWTGDLEAFCSVVEPNPSPMITVGPSLESSDILASTPDFIGPRERPTLPRSFSAFGKKAPGRSWDSMSPCREDRKSTSISRGKD</sequence>
<accession>A0A218Z9V9</accession>
<evidence type="ECO:0000256" key="1">
    <source>
        <dbReference type="SAM" id="MobiDB-lite"/>
    </source>
</evidence>
<organism evidence="2 3">
    <name type="scientific">Diplocarpon coronariae</name>
    <dbReference type="NCBI Taxonomy" id="2795749"/>
    <lineage>
        <taxon>Eukaryota</taxon>
        <taxon>Fungi</taxon>
        <taxon>Dikarya</taxon>
        <taxon>Ascomycota</taxon>
        <taxon>Pezizomycotina</taxon>
        <taxon>Leotiomycetes</taxon>
        <taxon>Helotiales</taxon>
        <taxon>Drepanopezizaceae</taxon>
        <taxon>Diplocarpon</taxon>
    </lineage>
</organism>
<dbReference type="Proteomes" id="UP000242519">
    <property type="component" value="Unassembled WGS sequence"/>
</dbReference>